<dbReference type="GeneID" id="89922514"/>
<reference evidence="2 3" key="1">
    <citation type="submission" date="2023-08" db="EMBL/GenBank/DDBJ databases">
        <title>Black Yeasts Isolated from many extreme environments.</title>
        <authorList>
            <person name="Coleine C."/>
            <person name="Stajich J.E."/>
            <person name="Selbmann L."/>
        </authorList>
    </citation>
    <scope>NUCLEOTIDE SEQUENCE [LARGE SCALE GENOMIC DNA]</scope>
    <source>
        <strain evidence="2 3">CCFEE 5935</strain>
    </source>
</reference>
<evidence type="ECO:0000313" key="2">
    <source>
        <dbReference type="EMBL" id="KAK5174086.1"/>
    </source>
</evidence>
<dbReference type="PANTHER" id="PTHR42100">
    <property type="entry name" value="OXIDOREDUCTASE 178 KDA SUBUNIT, PUTATIVE (AFU_ORTHOLOGUE AFUA_8G04320)-RELATED"/>
    <property type="match status" value="1"/>
</dbReference>
<feature type="region of interest" description="Disordered" evidence="1">
    <location>
        <begin position="162"/>
        <end position="197"/>
    </location>
</feature>
<keyword evidence="3" id="KW-1185">Reference proteome</keyword>
<dbReference type="GO" id="GO:0005739">
    <property type="term" value="C:mitochondrion"/>
    <property type="evidence" value="ECO:0007669"/>
    <property type="project" value="InterPro"/>
</dbReference>
<comment type="caution">
    <text evidence="2">The sequence shown here is derived from an EMBL/GenBank/DDBJ whole genome shotgun (WGS) entry which is preliminary data.</text>
</comment>
<dbReference type="AlphaFoldDB" id="A0AAV9PMU1"/>
<dbReference type="Proteomes" id="UP001337655">
    <property type="component" value="Unassembled WGS sequence"/>
</dbReference>
<protein>
    <submittedName>
        <fullName evidence="2">Uncharacterized protein</fullName>
    </submittedName>
</protein>
<evidence type="ECO:0000313" key="3">
    <source>
        <dbReference type="Proteomes" id="UP001337655"/>
    </source>
</evidence>
<name>A0AAV9PMU1_9PEZI</name>
<dbReference type="RefSeq" id="XP_064662755.1">
    <property type="nucleotide sequence ID" value="XM_064798428.1"/>
</dbReference>
<sequence length="197" mass="21844">MQSFQRATARSARTIRPRPQQQSRRHASGGDTFGGTTKNENLGPGFYVTLAAFPASFAIFKLTQGDDAVFTRWIRDTYNSYAVKWAQRNDLHVQALEQAAADKVLFLNESVRGPHRHVELRFPEQLNMGSPWNVSAGHGGANIDEAIAKFQKDNYEAQERKMQQVRENKVPKEQPFTTLAGSNAKAPAVNSATPAGD</sequence>
<dbReference type="InterPro" id="IPR034444">
    <property type="entry name" value="Nuo17.8"/>
</dbReference>
<dbReference type="EMBL" id="JAVRRT010000002">
    <property type="protein sequence ID" value="KAK5174086.1"/>
    <property type="molecule type" value="Genomic_DNA"/>
</dbReference>
<dbReference type="PANTHER" id="PTHR42100:SF1">
    <property type="entry name" value="OXIDOREDUCTASE 178 KDA SUBUNIT, PUTATIVE (AFU_ORTHOLOGUE AFUA_8G04320)-RELATED"/>
    <property type="match status" value="1"/>
</dbReference>
<proteinExistence type="predicted"/>
<accession>A0AAV9PMU1</accession>
<organism evidence="2 3">
    <name type="scientific">Saxophila tyrrhenica</name>
    <dbReference type="NCBI Taxonomy" id="1690608"/>
    <lineage>
        <taxon>Eukaryota</taxon>
        <taxon>Fungi</taxon>
        <taxon>Dikarya</taxon>
        <taxon>Ascomycota</taxon>
        <taxon>Pezizomycotina</taxon>
        <taxon>Dothideomycetes</taxon>
        <taxon>Dothideomycetidae</taxon>
        <taxon>Mycosphaerellales</taxon>
        <taxon>Extremaceae</taxon>
        <taxon>Saxophila</taxon>
    </lineage>
</organism>
<evidence type="ECO:0000256" key="1">
    <source>
        <dbReference type="SAM" id="MobiDB-lite"/>
    </source>
</evidence>
<feature type="compositionally biased region" description="Basic and acidic residues" evidence="1">
    <location>
        <begin position="162"/>
        <end position="172"/>
    </location>
</feature>
<feature type="region of interest" description="Disordered" evidence="1">
    <location>
        <begin position="1"/>
        <end position="38"/>
    </location>
</feature>
<gene>
    <name evidence="2" type="ORF">LTR77_001166</name>
</gene>